<dbReference type="Proteomes" id="UP001163046">
    <property type="component" value="Unassembled WGS sequence"/>
</dbReference>
<protein>
    <recommendedName>
        <fullName evidence="9">G-protein coupled receptors family 1 profile domain-containing protein</fullName>
    </recommendedName>
</protein>
<dbReference type="InterPro" id="IPR050125">
    <property type="entry name" value="GPCR_opsins"/>
</dbReference>
<keyword evidence="3 8" id="KW-1133">Transmembrane helix</keyword>
<comment type="subcellular location">
    <subcellularLocation>
        <location evidence="1">Membrane</location>
        <topology evidence="1">Multi-pass membrane protein</topology>
    </subcellularLocation>
</comment>
<dbReference type="InterPro" id="IPR017452">
    <property type="entry name" value="GPCR_Rhodpsn_7TM"/>
</dbReference>
<keyword evidence="2 8" id="KW-0812">Transmembrane</keyword>
<reference evidence="10" key="1">
    <citation type="submission" date="2023-01" db="EMBL/GenBank/DDBJ databases">
        <title>Genome assembly of the deep-sea coral Lophelia pertusa.</title>
        <authorList>
            <person name="Herrera S."/>
            <person name="Cordes E."/>
        </authorList>
    </citation>
    <scope>NUCLEOTIDE SEQUENCE</scope>
    <source>
        <strain evidence="10">USNM1676648</strain>
        <tissue evidence="10">Polyp</tissue>
    </source>
</reference>
<evidence type="ECO:0000256" key="1">
    <source>
        <dbReference type="ARBA" id="ARBA00004141"/>
    </source>
</evidence>
<gene>
    <name evidence="10" type="ORF">OS493_037301</name>
</gene>
<evidence type="ECO:0000256" key="5">
    <source>
        <dbReference type="ARBA" id="ARBA00023136"/>
    </source>
</evidence>
<accession>A0A9W9ZWL1</accession>
<feature type="domain" description="G-protein coupled receptors family 1 profile" evidence="9">
    <location>
        <begin position="40"/>
        <end position="296"/>
    </location>
</feature>
<dbReference type="SUPFAM" id="SSF81321">
    <property type="entry name" value="Family A G protein-coupled receptor-like"/>
    <property type="match status" value="1"/>
</dbReference>
<dbReference type="Gene3D" id="1.20.1070.10">
    <property type="entry name" value="Rhodopsin 7-helix transmembrane proteins"/>
    <property type="match status" value="1"/>
</dbReference>
<dbReference type="EMBL" id="MU825465">
    <property type="protein sequence ID" value="KAJ7388489.1"/>
    <property type="molecule type" value="Genomic_DNA"/>
</dbReference>
<dbReference type="GO" id="GO:0016020">
    <property type="term" value="C:membrane"/>
    <property type="evidence" value="ECO:0007669"/>
    <property type="project" value="UniProtKB-SubCell"/>
</dbReference>
<dbReference type="GO" id="GO:0004930">
    <property type="term" value="F:G protein-coupled receptor activity"/>
    <property type="evidence" value="ECO:0007669"/>
    <property type="project" value="UniProtKB-KW"/>
</dbReference>
<evidence type="ECO:0000313" key="11">
    <source>
        <dbReference type="Proteomes" id="UP001163046"/>
    </source>
</evidence>
<dbReference type="AlphaFoldDB" id="A0A9W9ZWL1"/>
<evidence type="ECO:0000256" key="4">
    <source>
        <dbReference type="ARBA" id="ARBA00023040"/>
    </source>
</evidence>
<dbReference type="PANTHER" id="PTHR24240">
    <property type="entry name" value="OPSIN"/>
    <property type="match status" value="1"/>
</dbReference>
<keyword evidence="4" id="KW-0297">G-protein coupled receptor</keyword>
<keyword evidence="7" id="KW-0807">Transducer</keyword>
<dbReference type="Pfam" id="PF00001">
    <property type="entry name" value="7tm_1"/>
    <property type="match status" value="1"/>
</dbReference>
<dbReference type="PRINTS" id="PR00237">
    <property type="entry name" value="GPCRRHODOPSN"/>
</dbReference>
<keyword evidence="6" id="KW-0675">Receptor</keyword>
<organism evidence="10 11">
    <name type="scientific">Desmophyllum pertusum</name>
    <dbReference type="NCBI Taxonomy" id="174260"/>
    <lineage>
        <taxon>Eukaryota</taxon>
        <taxon>Metazoa</taxon>
        <taxon>Cnidaria</taxon>
        <taxon>Anthozoa</taxon>
        <taxon>Hexacorallia</taxon>
        <taxon>Scleractinia</taxon>
        <taxon>Caryophylliina</taxon>
        <taxon>Caryophylliidae</taxon>
        <taxon>Desmophyllum</taxon>
    </lineage>
</organism>
<keyword evidence="11" id="KW-1185">Reference proteome</keyword>
<dbReference type="CDD" id="cd00637">
    <property type="entry name" value="7tm_classA_rhodopsin-like"/>
    <property type="match status" value="1"/>
</dbReference>
<comment type="caution">
    <text evidence="10">The sequence shown here is derived from an EMBL/GenBank/DDBJ whole genome shotgun (WGS) entry which is preliminary data.</text>
</comment>
<feature type="transmembrane region" description="Helical" evidence="8">
    <location>
        <begin position="188"/>
        <end position="208"/>
    </location>
</feature>
<evidence type="ECO:0000256" key="7">
    <source>
        <dbReference type="ARBA" id="ARBA00023224"/>
    </source>
</evidence>
<feature type="transmembrane region" description="Helical" evidence="8">
    <location>
        <begin position="61"/>
        <end position="81"/>
    </location>
</feature>
<dbReference type="OrthoDB" id="5975336at2759"/>
<feature type="transmembrane region" description="Helical" evidence="8">
    <location>
        <begin position="28"/>
        <end position="49"/>
    </location>
</feature>
<proteinExistence type="predicted"/>
<dbReference type="InterPro" id="IPR000276">
    <property type="entry name" value="GPCR_Rhodpsn"/>
</dbReference>
<evidence type="ECO:0000256" key="6">
    <source>
        <dbReference type="ARBA" id="ARBA00023170"/>
    </source>
</evidence>
<dbReference type="PROSITE" id="PS50262">
    <property type="entry name" value="G_PROTEIN_RECEP_F1_2"/>
    <property type="match status" value="1"/>
</dbReference>
<name>A0A9W9ZWL1_9CNID</name>
<keyword evidence="5 8" id="KW-0472">Membrane</keyword>
<feature type="transmembrane region" description="Helical" evidence="8">
    <location>
        <begin position="139"/>
        <end position="158"/>
    </location>
</feature>
<evidence type="ECO:0000256" key="2">
    <source>
        <dbReference type="ARBA" id="ARBA00022692"/>
    </source>
</evidence>
<evidence type="ECO:0000256" key="8">
    <source>
        <dbReference type="SAM" id="Phobius"/>
    </source>
</evidence>
<feature type="transmembrane region" description="Helical" evidence="8">
    <location>
        <begin position="101"/>
        <end position="119"/>
    </location>
</feature>
<evidence type="ECO:0000259" key="9">
    <source>
        <dbReference type="PROSITE" id="PS50262"/>
    </source>
</evidence>
<evidence type="ECO:0000256" key="3">
    <source>
        <dbReference type="ARBA" id="ARBA00022989"/>
    </source>
</evidence>
<sequence length="360" mass="40709">MCAHQDGSSDLQTALRNRCTETVVTESLTSGCLTIAGFLSGLMVCLAIYRNVRLRYTIHMYILSYAVIDLVMSLFVMPFTLGALVKGEWISSASACQFQGYAISVLGILTLLTMTLTAIDRYLASTRLASYTTFFKRKYVCVALAVCWLVSFAVPLSFTLNGNSFVFHPGYGVCRAEVKNESYLRASILKIVFVVVPFIVIASCYCRASANLQKAYKNAKRWAQDGRMVNVNSWREEESKTRLFAAFILGTLPFWVPSYACDVVDAFTHEQCLPRSVYLVSTLLVNASCCVKPLITAFMDEDFAMEFKRILKFRKTRKVIDINVEGRKLEEDPKFMPETRKYYCEMKEDDTIIKTEESTV</sequence>
<evidence type="ECO:0000313" key="10">
    <source>
        <dbReference type="EMBL" id="KAJ7388489.1"/>
    </source>
</evidence>